<protein>
    <recommendedName>
        <fullName evidence="10">Flagellar protein FliL</fullName>
    </recommendedName>
</protein>
<evidence type="ECO:0000313" key="14">
    <source>
        <dbReference type="Proteomes" id="UP001560019"/>
    </source>
</evidence>
<feature type="region of interest" description="Disordered" evidence="11">
    <location>
        <begin position="31"/>
        <end position="54"/>
    </location>
</feature>
<comment type="subcellular location">
    <subcellularLocation>
        <location evidence="10">Cell inner membrane</location>
    </subcellularLocation>
    <subcellularLocation>
        <location evidence="2">Cell membrane</location>
        <topology evidence="2">Single-pass membrane protein</topology>
    </subcellularLocation>
</comment>
<proteinExistence type="inferred from homology"/>
<keyword evidence="12" id="KW-0732">Signal</keyword>
<evidence type="ECO:0000256" key="9">
    <source>
        <dbReference type="ARBA" id="ARBA00023136"/>
    </source>
</evidence>
<name>A0ABV3XS58_9RHOB</name>
<keyword evidence="7 10" id="KW-0283">Flagellar rotation</keyword>
<accession>A0ABV3XS58</accession>
<evidence type="ECO:0000256" key="11">
    <source>
        <dbReference type="SAM" id="MobiDB-lite"/>
    </source>
</evidence>
<keyword evidence="13" id="KW-0282">Flagellum</keyword>
<evidence type="ECO:0000256" key="2">
    <source>
        <dbReference type="ARBA" id="ARBA00004162"/>
    </source>
</evidence>
<evidence type="ECO:0000256" key="8">
    <source>
        <dbReference type="ARBA" id="ARBA00022989"/>
    </source>
</evidence>
<gene>
    <name evidence="13" type="ORF">Ga0609869_001266</name>
</gene>
<evidence type="ECO:0000256" key="3">
    <source>
        <dbReference type="ARBA" id="ARBA00008281"/>
    </source>
</evidence>
<evidence type="ECO:0000256" key="7">
    <source>
        <dbReference type="ARBA" id="ARBA00022779"/>
    </source>
</evidence>
<keyword evidence="13" id="KW-0966">Cell projection</keyword>
<keyword evidence="8" id="KW-1133">Transmembrane helix</keyword>
<keyword evidence="10" id="KW-0997">Cell inner membrane</keyword>
<keyword evidence="14" id="KW-1185">Reference proteome</keyword>
<keyword evidence="13" id="KW-0969">Cilium</keyword>
<keyword evidence="6" id="KW-0812">Transmembrane</keyword>
<dbReference type="EMBL" id="JBEHHI010000001">
    <property type="protein sequence ID" value="MEX5727913.1"/>
    <property type="molecule type" value="Genomic_DNA"/>
</dbReference>
<keyword evidence="4" id="KW-1003">Cell membrane</keyword>
<keyword evidence="9 10" id="KW-0472">Membrane</keyword>
<comment type="function">
    <text evidence="1 10">Controls the rotational direction of flagella during chemotaxis.</text>
</comment>
<evidence type="ECO:0000256" key="5">
    <source>
        <dbReference type="ARBA" id="ARBA00022500"/>
    </source>
</evidence>
<evidence type="ECO:0000256" key="6">
    <source>
        <dbReference type="ARBA" id="ARBA00022692"/>
    </source>
</evidence>
<dbReference type="Proteomes" id="UP001560019">
    <property type="component" value="Unassembled WGS sequence"/>
</dbReference>
<reference evidence="13 14" key="1">
    <citation type="submission" date="2024-06" db="EMBL/GenBank/DDBJ databases">
        <title>Genome of Rhodovulum iodosum, a marine photoferrotroph.</title>
        <authorList>
            <person name="Bianchini G."/>
            <person name="Nikeleit V."/>
            <person name="Kappler A."/>
            <person name="Bryce C."/>
            <person name="Sanchez-Baracaldo P."/>
        </authorList>
    </citation>
    <scope>NUCLEOTIDE SEQUENCE [LARGE SCALE GENOMIC DNA]</scope>
    <source>
        <strain evidence="13 14">UT/N1</strain>
    </source>
</reference>
<dbReference type="RefSeq" id="WP_245972075.1">
    <property type="nucleotide sequence ID" value="NZ_JBEHHI010000001.1"/>
</dbReference>
<keyword evidence="5 10" id="KW-0145">Chemotaxis</keyword>
<evidence type="ECO:0000256" key="1">
    <source>
        <dbReference type="ARBA" id="ARBA00002254"/>
    </source>
</evidence>
<dbReference type="Pfam" id="PF03748">
    <property type="entry name" value="FliL"/>
    <property type="match status" value="1"/>
</dbReference>
<evidence type="ECO:0000256" key="4">
    <source>
        <dbReference type="ARBA" id="ARBA00022475"/>
    </source>
</evidence>
<organism evidence="13 14">
    <name type="scientific">Rhodovulum iodosum</name>
    <dbReference type="NCBI Taxonomy" id="68291"/>
    <lineage>
        <taxon>Bacteria</taxon>
        <taxon>Pseudomonadati</taxon>
        <taxon>Pseudomonadota</taxon>
        <taxon>Alphaproteobacteria</taxon>
        <taxon>Rhodobacterales</taxon>
        <taxon>Paracoccaceae</taxon>
        <taxon>Rhodovulum</taxon>
    </lineage>
</organism>
<comment type="similarity">
    <text evidence="3 10">Belongs to the FliL family.</text>
</comment>
<dbReference type="InterPro" id="IPR005503">
    <property type="entry name" value="FliL"/>
</dbReference>
<evidence type="ECO:0000313" key="13">
    <source>
        <dbReference type="EMBL" id="MEX5727913.1"/>
    </source>
</evidence>
<comment type="caution">
    <text evidence="13">The sequence shown here is derived from an EMBL/GenBank/DDBJ whole genome shotgun (WGS) entry which is preliminary data.</text>
</comment>
<feature type="chain" id="PRO_5045297239" description="Flagellar protein FliL" evidence="12">
    <location>
        <begin position="30"/>
        <end position="167"/>
    </location>
</feature>
<evidence type="ECO:0000256" key="10">
    <source>
        <dbReference type="RuleBase" id="RU364125"/>
    </source>
</evidence>
<evidence type="ECO:0000256" key="12">
    <source>
        <dbReference type="SAM" id="SignalP"/>
    </source>
</evidence>
<feature type="signal peptide" evidence="12">
    <location>
        <begin position="1"/>
        <end position="29"/>
    </location>
</feature>
<sequence length="167" mass="17227">MTRITPVLLAVAGLGLGAAAGAMLRPAPAADTAETPAGADAHDAVPHGTSTGAAGNGATGASDYVKLNNQFVVPVLSDGRVASLVVMGVSLEMPPGERETVYAQEPKLRDGFLAVLFDHANSGGFDGAFTETRRVERLRAALLEVARRVLGAHVRGVLIVDMVRQDS</sequence>